<feature type="transmembrane region" description="Helical" evidence="1">
    <location>
        <begin position="229"/>
        <end position="246"/>
    </location>
</feature>
<evidence type="ECO:0000313" key="2">
    <source>
        <dbReference type="EMBL" id="ACB76480.1"/>
    </source>
</evidence>
<feature type="transmembrane region" description="Helical" evidence="1">
    <location>
        <begin position="146"/>
        <end position="178"/>
    </location>
</feature>
<feature type="transmembrane region" description="Helical" evidence="1">
    <location>
        <begin position="487"/>
        <end position="507"/>
    </location>
</feature>
<evidence type="ECO:0000313" key="3">
    <source>
        <dbReference type="Proteomes" id="UP000007013"/>
    </source>
</evidence>
<keyword evidence="1" id="KW-1133">Transmembrane helix</keyword>
<keyword evidence="1" id="KW-0812">Transmembrane</keyword>
<proteinExistence type="predicted"/>
<feature type="transmembrane region" description="Helical" evidence="1">
    <location>
        <begin position="282"/>
        <end position="301"/>
    </location>
</feature>
<dbReference type="AlphaFoldDB" id="B1ZN28"/>
<dbReference type="InterPro" id="IPR006311">
    <property type="entry name" value="TAT_signal"/>
</dbReference>
<dbReference type="PROSITE" id="PS51318">
    <property type="entry name" value="TAT"/>
    <property type="match status" value="1"/>
</dbReference>
<name>B1ZN28_OPITP</name>
<dbReference type="KEGG" id="ote:Oter_3200"/>
<feature type="transmembrane region" description="Helical" evidence="1">
    <location>
        <begin position="435"/>
        <end position="454"/>
    </location>
</feature>
<feature type="transmembrane region" description="Helical" evidence="1">
    <location>
        <begin position="349"/>
        <end position="367"/>
    </location>
</feature>
<feature type="transmembrane region" description="Helical" evidence="1">
    <location>
        <begin position="253"/>
        <end position="270"/>
    </location>
</feature>
<evidence type="ECO:0000256" key="1">
    <source>
        <dbReference type="SAM" id="Phobius"/>
    </source>
</evidence>
<dbReference type="STRING" id="452637.Oter_3200"/>
<protein>
    <submittedName>
        <fullName evidence="2">Uncharacterized protein</fullName>
    </submittedName>
</protein>
<keyword evidence="1" id="KW-0472">Membrane</keyword>
<keyword evidence="3" id="KW-1185">Reference proteome</keyword>
<dbReference type="EMBL" id="CP001032">
    <property type="protein sequence ID" value="ACB76480.1"/>
    <property type="molecule type" value="Genomic_DNA"/>
</dbReference>
<feature type="transmembrane region" description="Helical" evidence="1">
    <location>
        <begin position="190"/>
        <end position="209"/>
    </location>
</feature>
<accession>B1ZN28</accession>
<gene>
    <name evidence="2" type="ordered locus">Oter_3200</name>
</gene>
<reference evidence="2 3" key="1">
    <citation type="journal article" date="2011" name="J. Bacteriol.">
        <title>Genome sequence of the verrucomicrobium Opitutus terrae PB90-1, an abundant inhabitant of rice paddy soil ecosystems.</title>
        <authorList>
            <person name="van Passel M.W."/>
            <person name="Kant R."/>
            <person name="Palva A."/>
            <person name="Copeland A."/>
            <person name="Lucas S."/>
            <person name="Lapidus A."/>
            <person name="Glavina del Rio T."/>
            <person name="Pitluck S."/>
            <person name="Goltsman E."/>
            <person name="Clum A."/>
            <person name="Sun H."/>
            <person name="Schmutz J."/>
            <person name="Larimer F.W."/>
            <person name="Land M.L."/>
            <person name="Hauser L."/>
            <person name="Kyrpides N."/>
            <person name="Mikhailova N."/>
            <person name="Richardson P.P."/>
            <person name="Janssen P.H."/>
            <person name="de Vos W.M."/>
            <person name="Smidt H."/>
        </authorList>
    </citation>
    <scope>NUCLEOTIDE SEQUENCE [LARGE SCALE GENOMIC DNA]</scope>
    <source>
        <strain evidence="3">DSM 11246 / JCM 15787 / PB90-1</strain>
    </source>
</reference>
<dbReference type="Proteomes" id="UP000007013">
    <property type="component" value="Chromosome"/>
</dbReference>
<feature type="transmembrane region" description="Helical" evidence="1">
    <location>
        <begin position="406"/>
        <end position="428"/>
    </location>
</feature>
<sequence>MSSSSRRRFLFGLLALAPALGFWLFLTNARLHRVDAVTNLVETDVAIDPASPTGYAGGLRNLIVPGHNNESSQWIIQTQQMLAPGGDWRIREVRYDNAPVGRTVLTPSPFRWWLGLLAEIDHWVSGRPVGISVERAARISGPVLQLLLLVGATAFVAWRFGLWAAGLVSTALATLFPFGGSFLPGQSTDGSLILVCLSASGVLLLAGLSPGRSAGASSIGSVPLANPAAPWWFLAAGLAGGISLWLNPLRSAPIIGGIGLGGLLIAWRAHRGRQSDVTASLLPWRYWALGGAVTTLATYLLEYSPQHLGRLDLRVVNPFYGLAWIGLGEVLTRFDRCLLPGGTRRDRRVLAAVSAAVVTLIVTPVVLHATGAYDLFTADPDAARLTNLVGGPIAENFWTWLRNDGVTLTFFASCLPALLVIVAAALLLRPATGDLPAGAIATAFGPAFVMLGVSCAQLRSWNEFGATIPSLLIALTAFVNRAPTAKFVRAMGIAGMFLVLVPGALLLTREARADRHAPATELEVTALIERDLAHWLARQAGPDGAIVLAPPNLTMALIYHGGLSGLGTPFPDNKAGFLASMRIAGAPSADEAQAVAQARSLGYIVMPSWDTFLDEYAPQGTADAPKTLWGFLRTWRPPRWLRPMPYHLPQVAGFEEQAVAVFRITELQDNATALSRLAEYFVEMGMMREAAAVALALERSYPADLGAAVARTLVARAARDPQAFGRAIDDVQAGLARDEAENLTWDRRVSLAIALVDGDCLEQAQEEVKHCLAEIDEDQLRSLTTVSLHRLLVMTRTFGLKIDNPQIYLLAQQLLPPEMRDRR</sequence>
<feature type="transmembrane region" description="Helical" evidence="1">
    <location>
        <begin position="460"/>
        <end position="480"/>
    </location>
</feature>
<dbReference type="eggNOG" id="COG1287">
    <property type="taxonomic scope" value="Bacteria"/>
</dbReference>
<organism evidence="2 3">
    <name type="scientific">Opitutus terrae (strain DSM 11246 / JCM 15787 / PB90-1)</name>
    <dbReference type="NCBI Taxonomy" id="452637"/>
    <lineage>
        <taxon>Bacteria</taxon>
        <taxon>Pseudomonadati</taxon>
        <taxon>Verrucomicrobiota</taxon>
        <taxon>Opitutia</taxon>
        <taxon>Opitutales</taxon>
        <taxon>Opitutaceae</taxon>
        <taxon>Opitutus</taxon>
    </lineage>
</organism>
<dbReference type="HOGENOM" id="CLU_350492_0_0_0"/>